<gene>
    <name evidence="1" type="ORF">GCM10023331_29130</name>
</gene>
<comment type="caution">
    <text evidence="1">The sequence shown here is derived from an EMBL/GenBank/DDBJ whole genome shotgun (WGS) entry which is preliminary data.</text>
</comment>
<dbReference type="EMBL" id="BAABJX010000045">
    <property type="protein sequence ID" value="GAA4842322.1"/>
    <property type="molecule type" value="Genomic_DNA"/>
</dbReference>
<evidence type="ECO:0000313" key="1">
    <source>
        <dbReference type="EMBL" id="GAA4842322.1"/>
    </source>
</evidence>
<keyword evidence="2" id="KW-1185">Reference proteome</keyword>
<evidence type="ECO:0000313" key="2">
    <source>
        <dbReference type="Proteomes" id="UP001500298"/>
    </source>
</evidence>
<accession>A0ABP9DE90</accession>
<dbReference type="PANTHER" id="PTHR37805:SF1">
    <property type="entry name" value="CYTOPLASMIC PROTEIN"/>
    <property type="match status" value="1"/>
</dbReference>
<organism evidence="1 2">
    <name type="scientific">Algivirga pacifica</name>
    <dbReference type="NCBI Taxonomy" id="1162670"/>
    <lineage>
        <taxon>Bacteria</taxon>
        <taxon>Pseudomonadati</taxon>
        <taxon>Bacteroidota</taxon>
        <taxon>Cytophagia</taxon>
        <taxon>Cytophagales</taxon>
        <taxon>Flammeovirgaceae</taxon>
        <taxon>Algivirga</taxon>
    </lineage>
</organism>
<sequence length="152" mass="18027">MNNNDILRRLRYTFDLSDQQVIDIFKQVGHTVTRPQVVNWLLQEDQEEFKSLRDIELALFLNGFINLKRGKKEGPQPEAEERLNNNLILRKLRIALNLKDTDMLEVMDRANFPISKHELSAFFRKPGQGQYKLCKDQILRKFLKGLQLKYRP</sequence>
<dbReference type="InterPro" id="IPR009921">
    <property type="entry name" value="YehS-like"/>
</dbReference>
<protein>
    <submittedName>
        <fullName evidence="1">DUF1456 family protein</fullName>
    </submittedName>
</protein>
<dbReference type="Pfam" id="PF07308">
    <property type="entry name" value="DUF1456"/>
    <property type="match status" value="2"/>
</dbReference>
<dbReference type="Proteomes" id="UP001500298">
    <property type="component" value="Unassembled WGS sequence"/>
</dbReference>
<name>A0ABP9DE90_9BACT</name>
<dbReference type="PANTHER" id="PTHR37805">
    <property type="entry name" value="CYTOPLASMIC PROTEIN-RELATED"/>
    <property type="match status" value="1"/>
</dbReference>
<reference evidence="2" key="1">
    <citation type="journal article" date="2019" name="Int. J. Syst. Evol. Microbiol.">
        <title>The Global Catalogue of Microorganisms (GCM) 10K type strain sequencing project: providing services to taxonomists for standard genome sequencing and annotation.</title>
        <authorList>
            <consortium name="The Broad Institute Genomics Platform"/>
            <consortium name="The Broad Institute Genome Sequencing Center for Infectious Disease"/>
            <person name="Wu L."/>
            <person name="Ma J."/>
        </authorList>
    </citation>
    <scope>NUCLEOTIDE SEQUENCE [LARGE SCALE GENOMIC DNA]</scope>
    <source>
        <strain evidence="2">JCM 18326</strain>
    </source>
</reference>
<dbReference type="RefSeq" id="WP_345373054.1">
    <property type="nucleotide sequence ID" value="NZ_BAABJX010000045.1"/>
</dbReference>
<proteinExistence type="predicted"/>